<dbReference type="Pfam" id="PF03942">
    <property type="entry name" value="DTW"/>
    <property type="match status" value="1"/>
</dbReference>
<reference evidence="14 15" key="1">
    <citation type="journal article" date="2015" name="Genome Biol. Evol.">
        <title>Phylogenomic analyses indicate that early fungi evolved digesting cell walls of algal ancestors of land plants.</title>
        <authorList>
            <person name="Chang Y."/>
            <person name="Wang S."/>
            <person name="Sekimoto S."/>
            <person name="Aerts A.L."/>
            <person name="Choi C."/>
            <person name="Clum A."/>
            <person name="LaButti K.M."/>
            <person name="Lindquist E.A."/>
            <person name="Yee Ngan C."/>
            <person name="Ohm R.A."/>
            <person name="Salamov A.A."/>
            <person name="Grigoriev I.V."/>
            <person name="Spatafora J.W."/>
            <person name="Berbee M.L."/>
        </authorList>
    </citation>
    <scope>NUCLEOTIDE SEQUENCE [LARGE SCALE GENOMIC DNA]</scope>
    <source>
        <strain evidence="14 15">JEL478</strain>
    </source>
</reference>
<organism evidence="14 15">
    <name type="scientific">Gonapodya prolifera (strain JEL478)</name>
    <name type="common">Monoblepharis prolifera</name>
    <dbReference type="NCBI Taxonomy" id="1344416"/>
    <lineage>
        <taxon>Eukaryota</taxon>
        <taxon>Fungi</taxon>
        <taxon>Fungi incertae sedis</taxon>
        <taxon>Chytridiomycota</taxon>
        <taxon>Chytridiomycota incertae sedis</taxon>
        <taxon>Monoblepharidomycetes</taxon>
        <taxon>Monoblepharidales</taxon>
        <taxon>Gonapodyaceae</taxon>
        <taxon>Gonapodya</taxon>
    </lineage>
</organism>
<evidence type="ECO:0000256" key="12">
    <source>
        <dbReference type="SAM" id="MobiDB-lite"/>
    </source>
</evidence>
<evidence type="ECO:0000256" key="7">
    <source>
        <dbReference type="ARBA" id="ARBA00037050"/>
    </source>
</evidence>
<dbReference type="Proteomes" id="UP000070544">
    <property type="component" value="Unassembled WGS sequence"/>
</dbReference>
<keyword evidence="15" id="KW-1185">Reference proteome</keyword>
<sequence length="408" mass="45640">MTAPSNPLPFASLSISPFSNTVDSALQHRGNCPRCNGSCPTFCYDCLIPVVNVERTPRVRLPVKIKIFVHFNERRGKATGLHAAVLAPDDAEVIVVEKDSSGRYIVPVEVEEQCNPETTFLLFPGSDAVTFSSLSVHPPTADSSRTTSPASPSTSSEHTLIFIDGTWPQAKSLLAESPFFGKFRKLTLAGDHRTLFWRHHDFGDTYLSTIECIYWACREWWEAHLGVYGETEWQPSAIPDTELGIEGSLSHSEPLSEKQGDHDQGVAGSSNATDRKHETNKGYSSHRTTETSELDEALGTTGTSEDDEFLLQLGDYESKAWASEVKQDQPRPPPLSPLRPLDELLFYFRHQYLLVRDRYSAMMDGRETTHGHRLAILKCAHVMVPGLEKPEGSSNSRREKRRKRRKNS</sequence>
<evidence type="ECO:0000256" key="8">
    <source>
        <dbReference type="ARBA" id="ARBA00038290"/>
    </source>
</evidence>
<evidence type="ECO:0000259" key="13">
    <source>
        <dbReference type="SMART" id="SM01144"/>
    </source>
</evidence>
<protein>
    <recommendedName>
        <fullName evidence="9">tRNA-uridine aminocarboxypropyltransferase 1</fullName>
        <ecNumber evidence="2">2.5.1.25</ecNumber>
    </recommendedName>
    <alternativeName>
        <fullName evidence="10">DTW domain-containing protein 1</fullName>
    </alternativeName>
</protein>
<dbReference type="PANTHER" id="PTHR15627:SF8">
    <property type="entry name" value="TRNA-URIDINE AMINOCARBOXYPROPYLTRANSFERASE 1"/>
    <property type="match status" value="1"/>
</dbReference>
<dbReference type="InterPro" id="IPR005636">
    <property type="entry name" value="DTW"/>
</dbReference>
<accession>A0A139AKP9</accession>
<dbReference type="OrthoDB" id="660555at2759"/>
<dbReference type="GO" id="GO:0016432">
    <property type="term" value="F:tRNA-uridine aminocarboxypropyltransferase activity"/>
    <property type="evidence" value="ECO:0007669"/>
    <property type="project" value="UniProtKB-EC"/>
</dbReference>
<comment type="catalytic activity">
    <reaction evidence="11">
        <text>a uridine in tRNA + S-adenosyl-L-methionine = a 3-[(3S)-3-amino-3-carboxypropyl]uridine in tRNA + S-methyl-5'-thioadenosine + H(+)</text>
        <dbReference type="Rhea" id="RHEA:62432"/>
        <dbReference type="Rhea" id="RHEA-COMP:13339"/>
        <dbReference type="Rhea" id="RHEA-COMP:16092"/>
        <dbReference type="ChEBI" id="CHEBI:15378"/>
        <dbReference type="ChEBI" id="CHEBI:17509"/>
        <dbReference type="ChEBI" id="CHEBI:59789"/>
        <dbReference type="ChEBI" id="CHEBI:65315"/>
        <dbReference type="ChEBI" id="CHEBI:82930"/>
        <dbReference type="EC" id="2.5.1.25"/>
    </reaction>
</comment>
<comment type="function">
    <text evidence="7">Catalyzes the formation of 3-(3-amino-3-carboxypropyl)uridine (acp3U) at position 20 in the D-loop of several cytoplasmic tRNAs (acp3U(20)).</text>
</comment>
<feature type="region of interest" description="Disordered" evidence="12">
    <location>
        <begin position="241"/>
        <end position="306"/>
    </location>
</feature>
<evidence type="ECO:0000256" key="3">
    <source>
        <dbReference type="ARBA" id="ARBA00022679"/>
    </source>
</evidence>
<dbReference type="SMART" id="SM01144">
    <property type="entry name" value="DTW"/>
    <property type="match status" value="1"/>
</dbReference>
<proteinExistence type="inferred from homology"/>
<evidence type="ECO:0000256" key="9">
    <source>
        <dbReference type="ARBA" id="ARBA00039242"/>
    </source>
</evidence>
<evidence type="ECO:0000256" key="1">
    <source>
        <dbReference type="ARBA" id="ARBA00004123"/>
    </source>
</evidence>
<feature type="region of interest" description="Disordered" evidence="12">
    <location>
        <begin position="386"/>
        <end position="408"/>
    </location>
</feature>
<keyword evidence="4" id="KW-0949">S-adenosyl-L-methionine</keyword>
<feature type="compositionally biased region" description="Basic residues" evidence="12">
    <location>
        <begin position="398"/>
        <end position="408"/>
    </location>
</feature>
<keyword evidence="5" id="KW-0819">tRNA processing</keyword>
<dbReference type="EMBL" id="KQ965747">
    <property type="protein sequence ID" value="KXS17371.1"/>
    <property type="molecule type" value="Genomic_DNA"/>
</dbReference>
<keyword evidence="6" id="KW-0539">Nucleus</keyword>
<keyword evidence="3" id="KW-0808">Transferase</keyword>
<gene>
    <name evidence="14" type="ORF">M427DRAFT_54658</name>
</gene>
<feature type="compositionally biased region" description="Basic and acidic residues" evidence="12">
    <location>
        <begin position="254"/>
        <end position="264"/>
    </location>
</feature>
<dbReference type="PANTHER" id="PTHR15627">
    <property type="entry name" value="NATURAL KILLER CELL-SPECIFIC ANTIGEN KLIP1"/>
    <property type="match status" value="1"/>
</dbReference>
<dbReference type="InterPro" id="IPR051521">
    <property type="entry name" value="tRNA_Mod/Golgi_Maint"/>
</dbReference>
<name>A0A139AKP9_GONPJ</name>
<dbReference type="AlphaFoldDB" id="A0A139AKP9"/>
<evidence type="ECO:0000313" key="15">
    <source>
        <dbReference type="Proteomes" id="UP000070544"/>
    </source>
</evidence>
<evidence type="ECO:0000256" key="5">
    <source>
        <dbReference type="ARBA" id="ARBA00022694"/>
    </source>
</evidence>
<dbReference type="EC" id="2.5.1.25" evidence="2"/>
<dbReference type="GO" id="GO:0008033">
    <property type="term" value="P:tRNA processing"/>
    <property type="evidence" value="ECO:0007669"/>
    <property type="project" value="UniProtKB-KW"/>
</dbReference>
<dbReference type="STRING" id="1344416.A0A139AKP9"/>
<comment type="subcellular location">
    <subcellularLocation>
        <location evidence="1">Nucleus</location>
    </subcellularLocation>
</comment>
<comment type="similarity">
    <text evidence="8">Belongs to the TDD superfamily. DTWD1 family.</text>
</comment>
<evidence type="ECO:0000256" key="2">
    <source>
        <dbReference type="ARBA" id="ARBA00012386"/>
    </source>
</evidence>
<dbReference type="GO" id="GO:0005634">
    <property type="term" value="C:nucleus"/>
    <property type="evidence" value="ECO:0007669"/>
    <property type="project" value="UniProtKB-SubCell"/>
</dbReference>
<evidence type="ECO:0000256" key="6">
    <source>
        <dbReference type="ARBA" id="ARBA00023242"/>
    </source>
</evidence>
<evidence type="ECO:0000256" key="4">
    <source>
        <dbReference type="ARBA" id="ARBA00022691"/>
    </source>
</evidence>
<feature type="domain" description="DTW" evidence="13">
    <location>
        <begin position="39"/>
        <end position="226"/>
    </location>
</feature>
<evidence type="ECO:0000256" key="10">
    <source>
        <dbReference type="ARBA" id="ARBA00042508"/>
    </source>
</evidence>
<evidence type="ECO:0000256" key="11">
    <source>
        <dbReference type="ARBA" id="ARBA00048718"/>
    </source>
</evidence>
<evidence type="ECO:0000313" key="14">
    <source>
        <dbReference type="EMBL" id="KXS17371.1"/>
    </source>
</evidence>